<comment type="caution">
    <text evidence="2">The sequence shown here is derived from an EMBL/GenBank/DDBJ whole genome shotgun (WGS) entry which is preliminary data.</text>
</comment>
<feature type="compositionally biased region" description="Basic and acidic residues" evidence="1">
    <location>
        <begin position="48"/>
        <end position="62"/>
    </location>
</feature>
<evidence type="ECO:0008006" key="4">
    <source>
        <dbReference type="Google" id="ProtNLM"/>
    </source>
</evidence>
<proteinExistence type="predicted"/>
<accession>A0A444RIX4</accession>
<reference evidence="2 3" key="1">
    <citation type="submission" date="2018-12" db="EMBL/GenBank/DDBJ databases">
        <title>Genome of Verticillium dahliae isolate Getta Getta.</title>
        <authorList>
            <person name="Gardiner D.M."/>
        </authorList>
    </citation>
    <scope>NUCLEOTIDE SEQUENCE [LARGE SCALE GENOMIC DNA]</scope>
    <source>
        <strain evidence="2 3">Getta Getta</strain>
    </source>
</reference>
<dbReference type="Proteomes" id="UP000288725">
    <property type="component" value="Chromosome 4"/>
</dbReference>
<feature type="region of interest" description="Disordered" evidence="1">
    <location>
        <begin position="84"/>
        <end position="107"/>
    </location>
</feature>
<dbReference type="AlphaFoldDB" id="A0A444RIX4"/>
<sequence length="107" mass="12145">MSGETRQYRQCTCSASFETEHNLSEHIEGIRSLERRLEAEIERCRSHVKVDDKNGPDNHDGSDDHEDNCYGECKTIQHADRGFGGTFGSMSVERPLSSEDAMLPQWV</sequence>
<organism evidence="2 3">
    <name type="scientific">Verticillium dahliae</name>
    <name type="common">Verticillium wilt</name>
    <dbReference type="NCBI Taxonomy" id="27337"/>
    <lineage>
        <taxon>Eukaryota</taxon>
        <taxon>Fungi</taxon>
        <taxon>Dikarya</taxon>
        <taxon>Ascomycota</taxon>
        <taxon>Pezizomycotina</taxon>
        <taxon>Sordariomycetes</taxon>
        <taxon>Hypocreomycetidae</taxon>
        <taxon>Glomerellales</taxon>
        <taxon>Plectosphaerellaceae</taxon>
        <taxon>Verticillium</taxon>
    </lineage>
</organism>
<evidence type="ECO:0000313" key="3">
    <source>
        <dbReference type="Proteomes" id="UP000288725"/>
    </source>
</evidence>
<gene>
    <name evidence="2" type="ORF">VDGE_30790</name>
</gene>
<feature type="region of interest" description="Disordered" evidence="1">
    <location>
        <begin position="48"/>
        <end position="70"/>
    </location>
</feature>
<evidence type="ECO:0000256" key="1">
    <source>
        <dbReference type="SAM" id="MobiDB-lite"/>
    </source>
</evidence>
<protein>
    <recommendedName>
        <fullName evidence="4">C2H2-type domain-containing protein</fullName>
    </recommendedName>
</protein>
<name>A0A444RIX4_VERDA</name>
<evidence type="ECO:0000313" key="2">
    <source>
        <dbReference type="EMBL" id="RXG41077.1"/>
    </source>
</evidence>
<dbReference type="EMBL" id="RSDZ01000392">
    <property type="protein sequence ID" value="RXG41077.1"/>
    <property type="molecule type" value="Genomic_DNA"/>
</dbReference>